<dbReference type="GO" id="GO:0016747">
    <property type="term" value="F:acyltransferase activity, transferring groups other than amino-acyl groups"/>
    <property type="evidence" value="ECO:0007669"/>
    <property type="project" value="InterPro"/>
</dbReference>
<evidence type="ECO:0000313" key="5">
    <source>
        <dbReference type="Proteomes" id="UP000525987"/>
    </source>
</evidence>
<dbReference type="Proteomes" id="UP000525987">
    <property type="component" value="Unassembled WGS sequence"/>
</dbReference>
<evidence type="ECO:0000313" key="4">
    <source>
        <dbReference type="EMBL" id="MBB3141274.1"/>
    </source>
</evidence>
<keyword evidence="5" id="KW-1185">Reference proteome</keyword>
<sequence length="145" mass="16253">MLSLSPARESDRDWAAALVRTNMREAYECHGLDWHPEAFEADWAAGENHLLWCEGACVGYLRLHYGEGIGYLQDLQIVAGRRDVGLGARALEAAKARARERRLEALRLKVFADSVAVRFYRRHGFVTLLDEPPLIGMECRLAAAG</sequence>
<keyword evidence="2" id="KW-0012">Acyltransferase</keyword>
<evidence type="ECO:0000256" key="1">
    <source>
        <dbReference type="ARBA" id="ARBA00022679"/>
    </source>
</evidence>
<keyword evidence="1" id="KW-0808">Transferase</keyword>
<dbReference type="InterPro" id="IPR000182">
    <property type="entry name" value="GNAT_dom"/>
</dbReference>
<keyword evidence="4" id="KW-0689">Ribosomal protein</keyword>
<gene>
    <name evidence="4" type="ORF">FHR96_002151</name>
</gene>
<keyword evidence="4" id="KW-0687">Ribonucleoprotein</keyword>
<reference evidence="4 5" key="1">
    <citation type="submission" date="2020-08" db="EMBL/GenBank/DDBJ databases">
        <title>Genomic Encyclopedia of Type Strains, Phase III (KMG-III): the genomes of soil and plant-associated and newly described type strains.</title>
        <authorList>
            <person name="Whitman W."/>
        </authorList>
    </citation>
    <scope>NUCLEOTIDE SEQUENCE [LARGE SCALE GENOMIC DNA]</scope>
    <source>
        <strain evidence="4 5">CECT 5995</strain>
    </source>
</reference>
<feature type="domain" description="N-acetyltransferase" evidence="3">
    <location>
        <begin position="2"/>
        <end position="142"/>
    </location>
</feature>
<dbReference type="SUPFAM" id="SSF55729">
    <property type="entry name" value="Acyl-CoA N-acyltransferases (Nat)"/>
    <property type="match status" value="1"/>
</dbReference>
<dbReference type="GO" id="GO:0005840">
    <property type="term" value="C:ribosome"/>
    <property type="evidence" value="ECO:0007669"/>
    <property type="project" value="UniProtKB-KW"/>
</dbReference>
<dbReference type="InterPro" id="IPR016181">
    <property type="entry name" value="Acyl_CoA_acyltransferase"/>
</dbReference>
<name>A0A7W5G5M0_9GAMM</name>
<protein>
    <submittedName>
        <fullName evidence="4">Ribosomal protein S18 acetylase RimI-like enzyme</fullName>
    </submittedName>
</protein>
<comment type="caution">
    <text evidence="4">The sequence shown here is derived from an EMBL/GenBank/DDBJ whole genome shotgun (WGS) entry which is preliminary data.</text>
</comment>
<proteinExistence type="predicted"/>
<dbReference type="EMBL" id="JACHXM010000008">
    <property type="protein sequence ID" value="MBB3141274.1"/>
    <property type="molecule type" value="Genomic_DNA"/>
</dbReference>
<organism evidence="4 5">
    <name type="scientific">Halomonas organivorans</name>
    <dbReference type="NCBI Taxonomy" id="257772"/>
    <lineage>
        <taxon>Bacteria</taxon>
        <taxon>Pseudomonadati</taxon>
        <taxon>Pseudomonadota</taxon>
        <taxon>Gammaproteobacteria</taxon>
        <taxon>Oceanospirillales</taxon>
        <taxon>Halomonadaceae</taxon>
        <taxon>Halomonas</taxon>
    </lineage>
</organism>
<evidence type="ECO:0000256" key="2">
    <source>
        <dbReference type="ARBA" id="ARBA00023315"/>
    </source>
</evidence>
<dbReference type="PANTHER" id="PTHR43877">
    <property type="entry name" value="AMINOALKYLPHOSPHONATE N-ACETYLTRANSFERASE-RELATED-RELATED"/>
    <property type="match status" value="1"/>
</dbReference>
<dbReference type="PROSITE" id="PS51186">
    <property type="entry name" value="GNAT"/>
    <property type="match status" value="1"/>
</dbReference>
<dbReference type="Gene3D" id="3.40.630.30">
    <property type="match status" value="1"/>
</dbReference>
<dbReference type="RefSeq" id="WP_183387656.1">
    <property type="nucleotide sequence ID" value="NZ_JACHXM010000008.1"/>
</dbReference>
<dbReference type="Pfam" id="PF13673">
    <property type="entry name" value="Acetyltransf_10"/>
    <property type="match status" value="1"/>
</dbReference>
<dbReference type="InterPro" id="IPR050832">
    <property type="entry name" value="Bact_Acetyltransf"/>
</dbReference>
<dbReference type="AlphaFoldDB" id="A0A7W5G5M0"/>
<accession>A0A7W5G5M0</accession>
<dbReference type="PANTHER" id="PTHR43877:SF2">
    <property type="entry name" value="AMINOALKYLPHOSPHONATE N-ACETYLTRANSFERASE-RELATED"/>
    <property type="match status" value="1"/>
</dbReference>
<evidence type="ECO:0000259" key="3">
    <source>
        <dbReference type="PROSITE" id="PS51186"/>
    </source>
</evidence>